<keyword evidence="10" id="KW-0472">Membrane</keyword>
<feature type="transmembrane region" description="Helical" evidence="10">
    <location>
        <begin position="152"/>
        <end position="174"/>
    </location>
</feature>
<dbReference type="SMART" id="SM00388">
    <property type="entry name" value="HisKA"/>
    <property type="match status" value="1"/>
</dbReference>
<evidence type="ECO:0000256" key="4">
    <source>
        <dbReference type="ARBA" id="ARBA00022475"/>
    </source>
</evidence>
<keyword evidence="4" id="KW-1003">Cell membrane</keyword>
<evidence type="ECO:0000259" key="11">
    <source>
        <dbReference type="PROSITE" id="PS50109"/>
    </source>
</evidence>
<gene>
    <name evidence="13" type="ORF">VISI1226_10024</name>
</gene>
<dbReference type="eggNOG" id="COG2205">
    <property type="taxonomic scope" value="Bacteria"/>
</dbReference>
<evidence type="ECO:0000313" key="13">
    <source>
        <dbReference type="EMBL" id="EGA69765.1"/>
    </source>
</evidence>
<dbReference type="PROSITE" id="PS50109">
    <property type="entry name" value="HIS_KIN"/>
    <property type="match status" value="1"/>
</dbReference>
<keyword evidence="6" id="KW-0808">Transferase</keyword>
<dbReference type="GO" id="GO:0005524">
    <property type="term" value="F:ATP binding"/>
    <property type="evidence" value="ECO:0007669"/>
    <property type="project" value="UniProtKB-KW"/>
</dbReference>
<dbReference type="AlphaFoldDB" id="E8M873"/>
<dbReference type="PRINTS" id="PR00344">
    <property type="entry name" value="BCTRLSENSOR"/>
</dbReference>
<keyword evidence="7" id="KW-0547">Nucleotide-binding</keyword>
<dbReference type="SMART" id="SM00387">
    <property type="entry name" value="HATPase_c"/>
    <property type="match status" value="1"/>
</dbReference>
<dbReference type="InterPro" id="IPR004358">
    <property type="entry name" value="Sig_transdc_His_kin-like_C"/>
</dbReference>
<accession>E8M873</accession>
<dbReference type="CDD" id="cd06225">
    <property type="entry name" value="HAMP"/>
    <property type="match status" value="1"/>
</dbReference>
<feature type="domain" description="HAMP" evidence="12">
    <location>
        <begin position="175"/>
        <end position="227"/>
    </location>
</feature>
<evidence type="ECO:0000256" key="5">
    <source>
        <dbReference type="ARBA" id="ARBA00022553"/>
    </source>
</evidence>
<evidence type="ECO:0000256" key="1">
    <source>
        <dbReference type="ARBA" id="ARBA00000085"/>
    </source>
</evidence>
<keyword evidence="10" id="KW-1133">Transmembrane helix</keyword>
<keyword evidence="8 13" id="KW-0418">Kinase</keyword>
<dbReference type="PROSITE" id="PS50885">
    <property type="entry name" value="HAMP"/>
    <property type="match status" value="1"/>
</dbReference>
<dbReference type="CDD" id="cd00075">
    <property type="entry name" value="HATPase"/>
    <property type="match status" value="1"/>
</dbReference>
<evidence type="ECO:0000313" key="14">
    <source>
        <dbReference type="Proteomes" id="UP000006228"/>
    </source>
</evidence>
<evidence type="ECO:0000256" key="9">
    <source>
        <dbReference type="ARBA" id="ARBA00022840"/>
    </source>
</evidence>
<keyword evidence="5" id="KW-0597">Phosphoprotein</keyword>
<comment type="subcellular location">
    <subcellularLocation>
        <location evidence="2">Cell membrane</location>
        <topology evidence="2">Multi-pass membrane protein</topology>
    </subcellularLocation>
</comment>
<dbReference type="SMART" id="SM00304">
    <property type="entry name" value="HAMP"/>
    <property type="match status" value="1"/>
</dbReference>
<dbReference type="Gene3D" id="6.10.340.10">
    <property type="match status" value="1"/>
</dbReference>
<evidence type="ECO:0000256" key="8">
    <source>
        <dbReference type="ARBA" id="ARBA00022777"/>
    </source>
</evidence>
<dbReference type="InterPro" id="IPR005467">
    <property type="entry name" value="His_kinase_dom"/>
</dbReference>
<evidence type="ECO:0000256" key="6">
    <source>
        <dbReference type="ARBA" id="ARBA00022679"/>
    </source>
</evidence>
<dbReference type="InterPro" id="IPR036097">
    <property type="entry name" value="HisK_dim/P_sf"/>
</dbReference>
<reference evidence="13 14" key="1">
    <citation type="journal article" date="2012" name="Int. J. Syst. Evol. Microbiol.">
        <title>Vibrio caribbeanicus sp. nov., isolated from the marine sponge Scleritoderma cyanea.</title>
        <authorList>
            <person name="Hoffmann M."/>
            <person name="Monday S.R."/>
            <person name="Allard M.W."/>
            <person name="Strain E.A."/>
            <person name="Whittaker P."/>
            <person name="Naum M."/>
            <person name="McCarthy P.J."/>
            <person name="Lopez J.V."/>
            <person name="Fischer M."/>
            <person name="Brown E.W."/>
        </authorList>
    </citation>
    <scope>NUCLEOTIDE SEQUENCE [LARGE SCALE GENOMIC DNA]</scope>
    <source>
        <strain evidence="14">DSMZ 21326</strain>
    </source>
</reference>
<evidence type="ECO:0000259" key="12">
    <source>
        <dbReference type="PROSITE" id="PS50885"/>
    </source>
</evidence>
<dbReference type="SUPFAM" id="SSF55874">
    <property type="entry name" value="ATPase domain of HSP90 chaperone/DNA topoisomerase II/histidine kinase"/>
    <property type="match status" value="1"/>
</dbReference>
<dbReference type="GO" id="GO:0005886">
    <property type="term" value="C:plasma membrane"/>
    <property type="evidence" value="ECO:0007669"/>
    <property type="project" value="UniProtKB-SubCell"/>
</dbReference>
<dbReference type="InterPro" id="IPR050980">
    <property type="entry name" value="2C_sensor_his_kinase"/>
</dbReference>
<dbReference type="InterPro" id="IPR003661">
    <property type="entry name" value="HisK_dim/P_dom"/>
</dbReference>
<dbReference type="InterPro" id="IPR003660">
    <property type="entry name" value="HAMP_dom"/>
</dbReference>
<protein>
    <recommendedName>
        <fullName evidence="3">histidine kinase</fullName>
        <ecNumber evidence="3">2.7.13.3</ecNumber>
    </recommendedName>
</protein>
<evidence type="ECO:0000256" key="7">
    <source>
        <dbReference type="ARBA" id="ARBA00022741"/>
    </source>
</evidence>
<dbReference type="PANTHER" id="PTHR44936:SF10">
    <property type="entry name" value="SENSOR PROTEIN RSTB"/>
    <property type="match status" value="1"/>
</dbReference>
<dbReference type="PANTHER" id="PTHR44936">
    <property type="entry name" value="SENSOR PROTEIN CREC"/>
    <property type="match status" value="1"/>
</dbReference>
<organism evidence="13 14">
    <name type="scientific">Vibrio sinaloensis DSM 21326</name>
    <dbReference type="NCBI Taxonomy" id="945550"/>
    <lineage>
        <taxon>Bacteria</taxon>
        <taxon>Pseudomonadati</taxon>
        <taxon>Pseudomonadota</taxon>
        <taxon>Gammaproteobacteria</taxon>
        <taxon>Vibrionales</taxon>
        <taxon>Vibrionaceae</taxon>
        <taxon>Vibrio</taxon>
        <taxon>Vibrio oreintalis group</taxon>
    </lineage>
</organism>
<dbReference type="InterPro" id="IPR003594">
    <property type="entry name" value="HATPase_dom"/>
</dbReference>
<dbReference type="SUPFAM" id="SSF47384">
    <property type="entry name" value="Homodimeric domain of signal transducing histidine kinase"/>
    <property type="match status" value="1"/>
</dbReference>
<name>E8M873_PHOS4</name>
<proteinExistence type="predicted"/>
<dbReference type="Gene3D" id="1.10.287.130">
    <property type="match status" value="1"/>
</dbReference>
<sequence>MRIVAKPRSMFTCLYIESLIGLIITFALFSHFGSGYMRQADLDIFVDDGMHHVQHYINTRYDSDGLHHKLNKFRELTFFDYKLSLVSNWNESKSLCGDCSVYTSSQGVRIFVDEDELLRTALPLPNSTAHLVFQEIDDPFNTTTPWYEDQEIHFMLSLFVTMSVALGLLIYLPLYRVNKRVNRLIQVQERFGRGDLSARAETYHISPVKELSQSFNEMAEDIELKVKQNQIFAHAVPHEIRTPLSKIQMASDLARREDCSNREQLFNDIDDYIEDISDLTSDILQLAKLNGKPDLDLPSADNKVSLGELCRNRLDMIASNQTRLIVAPDVEQDEVILSTTLAKLVLDNLIKNADRYGNGLIEVTVHEYVACWTIDVEDNGEGIPLDKRQEIFMAFSRLDKSRNARDGGFGLGLAIAKNAARKLNWRLSVDDSHLGGARFTVVIDK</sequence>
<dbReference type="Pfam" id="PF00512">
    <property type="entry name" value="HisKA"/>
    <property type="match status" value="1"/>
</dbReference>
<feature type="transmembrane region" description="Helical" evidence="10">
    <location>
        <begin position="12"/>
        <end position="32"/>
    </location>
</feature>
<evidence type="ECO:0000256" key="10">
    <source>
        <dbReference type="SAM" id="Phobius"/>
    </source>
</evidence>
<dbReference type="RefSeq" id="WP_008077839.1">
    <property type="nucleotide sequence ID" value="NZ_AEVT01000073.1"/>
</dbReference>
<evidence type="ECO:0000256" key="3">
    <source>
        <dbReference type="ARBA" id="ARBA00012438"/>
    </source>
</evidence>
<evidence type="ECO:0000256" key="2">
    <source>
        <dbReference type="ARBA" id="ARBA00004651"/>
    </source>
</evidence>
<dbReference type="Proteomes" id="UP000006228">
    <property type="component" value="Unassembled WGS sequence"/>
</dbReference>
<dbReference type="CDD" id="cd00082">
    <property type="entry name" value="HisKA"/>
    <property type="match status" value="1"/>
</dbReference>
<dbReference type="Pfam" id="PF02518">
    <property type="entry name" value="HATPase_c"/>
    <property type="match status" value="1"/>
</dbReference>
<dbReference type="EC" id="2.7.13.3" evidence="3"/>
<dbReference type="OrthoDB" id="9804645at2"/>
<dbReference type="InterPro" id="IPR036890">
    <property type="entry name" value="HATPase_C_sf"/>
</dbReference>
<keyword evidence="9" id="KW-0067">ATP-binding</keyword>
<dbReference type="Gene3D" id="3.30.565.10">
    <property type="entry name" value="Histidine kinase-like ATPase, C-terminal domain"/>
    <property type="match status" value="1"/>
</dbReference>
<comment type="catalytic activity">
    <reaction evidence="1">
        <text>ATP + protein L-histidine = ADP + protein N-phospho-L-histidine.</text>
        <dbReference type="EC" id="2.7.13.3"/>
    </reaction>
</comment>
<feature type="domain" description="Histidine kinase" evidence="11">
    <location>
        <begin position="235"/>
        <end position="445"/>
    </location>
</feature>
<keyword evidence="10" id="KW-0812">Transmembrane</keyword>
<dbReference type="Pfam" id="PF00672">
    <property type="entry name" value="HAMP"/>
    <property type="match status" value="1"/>
</dbReference>
<dbReference type="EMBL" id="AEVT01000073">
    <property type="protein sequence ID" value="EGA69765.1"/>
    <property type="molecule type" value="Genomic_DNA"/>
</dbReference>
<dbReference type="GO" id="GO:0000155">
    <property type="term" value="F:phosphorelay sensor kinase activity"/>
    <property type="evidence" value="ECO:0007669"/>
    <property type="project" value="InterPro"/>
</dbReference>
<dbReference type="GeneID" id="95569787"/>
<comment type="caution">
    <text evidence="13">The sequence shown here is derived from an EMBL/GenBank/DDBJ whole genome shotgun (WGS) entry which is preliminary data.</text>
</comment>